<feature type="compositionally biased region" description="Basic and acidic residues" evidence="1">
    <location>
        <begin position="651"/>
        <end position="662"/>
    </location>
</feature>
<feature type="region of interest" description="Disordered" evidence="1">
    <location>
        <begin position="1293"/>
        <end position="1323"/>
    </location>
</feature>
<proteinExistence type="predicted"/>
<feature type="compositionally biased region" description="Pro residues" evidence="1">
    <location>
        <begin position="1400"/>
        <end position="1411"/>
    </location>
</feature>
<feature type="compositionally biased region" description="Low complexity" evidence="1">
    <location>
        <begin position="637"/>
        <end position="650"/>
    </location>
</feature>
<organism evidence="2 3">
    <name type="scientific">Tetradesmus obliquus</name>
    <name type="common">Green alga</name>
    <name type="synonym">Acutodesmus obliquus</name>
    <dbReference type="NCBI Taxonomy" id="3088"/>
    <lineage>
        <taxon>Eukaryota</taxon>
        <taxon>Viridiplantae</taxon>
        <taxon>Chlorophyta</taxon>
        <taxon>core chlorophytes</taxon>
        <taxon>Chlorophyceae</taxon>
        <taxon>CS clade</taxon>
        <taxon>Sphaeropleales</taxon>
        <taxon>Scenedesmaceae</taxon>
        <taxon>Tetradesmus</taxon>
    </lineage>
</organism>
<protein>
    <recommendedName>
        <fullName evidence="4">RAVE complex protein Rav1 C-terminal domain-containing protein</fullName>
    </recommendedName>
</protein>
<feature type="compositionally biased region" description="Low complexity" evidence="1">
    <location>
        <begin position="1374"/>
        <end position="1391"/>
    </location>
</feature>
<evidence type="ECO:0008006" key="4">
    <source>
        <dbReference type="Google" id="ProtNLM"/>
    </source>
</evidence>
<dbReference type="SUPFAM" id="SSF50978">
    <property type="entry name" value="WD40 repeat-like"/>
    <property type="match status" value="1"/>
</dbReference>
<accession>A0ABY8U268</accession>
<feature type="compositionally biased region" description="Low complexity" evidence="1">
    <location>
        <begin position="1193"/>
        <end position="1204"/>
    </location>
</feature>
<sequence>MNETSTAAPAADFVRLEAAGHVDCATLLPVEVASLPRGLHPRCVAFHPLKPLLAVGVASCVGGYDLVSGVRLGRVELRTPAVALTFSRDGSLLVAATQLRTPAVALTFSRDGSLLVAATQEWHIIGINTSTWRSRVLAPMTEPRSGPLDSIMMAITGGSRPVVFFTRYGKNSIRMAVNSGTGPASAKAKAAEKKLKWGVKLRLDVNKPVVGLAAHPSASQLMVLFDDGSLRSYALTPSGLQMIWPAAFMLPGDAAALGRLSLSQPPCQALPHPFIEGGCLLALGSGSGSLLLLELVGKAEPRVLLKAVMPGNAPVIGLGLQQAERLLLAFSSSAGGALQVAGWQLLDAPVAKSGSAQTSALALECVTVYTDDLDAPQATAAAAAQVSSSSSSSSGVDWQSLWGGSSSSDAALEPPSNSSFLLDKLLAPVVQSAVLHPTLGCIAVQRAPPIALRQAANIMAQRLGQISAPEAAISRRTAAVPLLRLLRSAAPEAGWAGGRVAALHTGLHFWQTAAGMGPARLQFPCHLYFLSPGKLSKYALASKKSGCFLDLPPADKAGRPHSAQQLVHSAKQHAWLVFFESTGSSSSSSTRGKGGGSSGSSSSGGGWHFTLVTDAAAAGQASWFLPGRTAYQHAGQGSSAHRFGSAAHGSHGAEAHGHEEAGQLHSGGGVVLWHQAGGRLVMGALPAPGLQYAAGEDSDDPDAAEPATAVVAPGMGQVGDEHSLQLQPNERVVAVRWQELGQGPPLEPYHCAAAILTTQRLLLVSGDLTLLAAVDASCGSVGLTSAITSFLWVGPALLYMTAGGQVMQLTWTGQVQHMASVAASPPPLLAAALTDSLLLLRQNPITGEHEVASRAVGVLQPLVLGWTSLASCGLLPRGLNTARAALQALLEAFDATHVTSGMLWALISGWCGDVAAALAAHAADVEPSVQMAANAAAGRWPAVVSSLRGEHERSVFYPRPAPQGSQLHHKLLAAAAGAIMHGQFSAAQQCLEAAGEWETAMALAVCAGDFGALRALAAGVQSSIAMAAGGEREAQDIARLARGLVAAYERSGRAFSLAGSSVSGSMSGGGAKDWRLRAVMADDSFFSNAADWSFGGPGKQPAMETSAFNAPAAFIQAGEVGQLPRADTATLGAYLGNSDLALLEEPGAAAAAAAAGVGVRRASSDHDFLANLDQLVALSAQRPSSATGDKGLARTSTGASSVSSGDGGGAAAAAAGAASGAGGQARDGLFDFSDDEEGEGSFGWSQRSKFKIHIKSKEEADGANPAAAGSTGASTPELRSAVQKLKLGTPGAGSFKDAFGKGGSSSIKPGAGDSGRSSDESGTAAGIDALYDLSFMAKPSPSSSSGAAAAAAGSSSSSGLPPRGPSAAGGSGSSGSLNSLSTLAGLSSSGTPGLGGPAMRPKPPAPPPPPVISDDDFFAALAPALQAEPPSSSRQQRQAFAAQYLAAVMLLKAAGAGASAKEAKLYRYVCGLKLDDKHSLALVKEAVLRNKHVGNYRYAADQLTVLVTRSLGSAPMEVMARLQEDIDECDSKGGRNASVPGVEQVEEWAGIVGSCSSRQEVEEVVGPLLADSS</sequence>
<feature type="compositionally biased region" description="Gly residues" evidence="1">
    <location>
        <begin position="592"/>
        <end position="603"/>
    </location>
</feature>
<evidence type="ECO:0000313" key="2">
    <source>
        <dbReference type="EMBL" id="WIA14041.1"/>
    </source>
</evidence>
<keyword evidence="3" id="KW-1185">Reference proteome</keyword>
<feature type="region of interest" description="Disordered" evidence="1">
    <location>
        <begin position="1342"/>
        <end position="1413"/>
    </location>
</feature>
<dbReference type="Proteomes" id="UP001244341">
    <property type="component" value="Chromosome 5b"/>
</dbReference>
<gene>
    <name evidence="2" type="ORF">OEZ85_002597</name>
</gene>
<evidence type="ECO:0000313" key="3">
    <source>
        <dbReference type="Proteomes" id="UP001244341"/>
    </source>
</evidence>
<reference evidence="2 3" key="1">
    <citation type="submission" date="2023-05" db="EMBL/GenBank/DDBJ databases">
        <title>A 100% complete, gapless, phased diploid assembly of the Scenedesmus obliquus UTEX 3031 genome.</title>
        <authorList>
            <person name="Biondi T.C."/>
            <person name="Hanschen E.R."/>
            <person name="Kwon T."/>
            <person name="Eng W."/>
            <person name="Kruse C.P.S."/>
            <person name="Koehler S.I."/>
            <person name="Kunde Y."/>
            <person name="Gleasner C.D."/>
            <person name="You Mak K.T."/>
            <person name="Polle J."/>
            <person name="Hovde B.T."/>
            <person name="Starkenburg S.R."/>
        </authorList>
    </citation>
    <scope>NUCLEOTIDE SEQUENCE [LARGE SCALE GENOMIC DNA]</scope>
    <source>
        <strain evidence="2 3">DOE0152z</strain>
    </source>
</reference>
<dbReference type="InterPro" id="IPR036322">
    <property type="entry name" value="WD40_repeat_dom_sf"/>
</dbReference>
<name>A0ABY8U268_TETOB</name>
<feature type="region of interest" description="Disordered" evidence="1">
    <location>
        <begin position="634"/>
        <end position="663"/>
    </location>
</feature>
<feature type="compositionally biased region" description="Low complexity" evidence="1">
    <location>
        <begin position="1342"/>
        <end position="1366"/>
    </location>
</feature>
<feature type="region of interest" description="Disordered" evidence="1">
    <location>
        <begin position="583"/>
        <end position="603"/>
    </location>
</feature>
<evidence type="ECO:0000256" key="1">
    <source>
        <dbReference type="SAM" id="MobiDB-lite"/>
    </source>
</evidence>
<feature type="region of interest" description="Disordered" evidence="1">
    <location>
        <begin position="1183"/>
        <end position="1214"/>
    </location>
</feature>
<dbReference type="EMBL" id="CP126212">
    <property type="protein sequence ID" value="WIA14041.1"/>
    <property type="molecule type" value="Genomic_DNA"/>
</dbReference>